<evidence type="ECO:0000313" key="12">
    <source>
        <dbReference type="Proteomes" id="UP000322214"/>
    </source>
</evidence>
<dbReference type="GO" id="GO:0003983">
    <property type="term" value="F:UTP:glucose-1-phosphate uridylyltransferase activity"/>
    <property type="evidence" value="ECO:0007669"/>
    <property type="project" value="UniProtKB-EC"/>
</dbReference>
<evidence type="ECO:0000256" key="4">
    <source>
        <dbReference type="ARBA" id="ARBA00022679"/>
    </source>
</evidence>
<organism evidence="11 12">
    <name type="scientific">Mariniblastus fucicola</name>
    <dbReference type="NCBI Taxonomy" id="980251"/>
    <lineage>
        <taxon>Bacteria</taxon>
        <taxon>Pseudomonadati</taxon>
        <taxon>Planctomycetota</taxon>
        <taxon>Planctomycetia</taxon>
        <taxon>Pirellulales</taxon>
        <taxon>Pirellulaceae</taxon>
        <taxon>Mariniblastus</taxon>
    </lineage>
</organism>
<dbReference type="KEGG" id="mff:MFFC18_06580"/>
<proteinExistence type="inferred from homology"/>
<evidence type="ECO:0000256" key="9">
    <source>
        <dbReference type="ARBA" id="ARBA00048128"/>
    </source>
</evidence>
<evidence type="ECO:0000256" key="8">
    <source>
        <dbReference type="ARBA" id="ARBA00032341"/>
    </source>
</evidence>
<keyword evidence="5 11" id="KW-0548">Nucleotidyltransferase</keyword>
<gene>
    <name evidence="11" type="primary">gtaB</name>
    <name evidence="11" type="ORF">MFFC18_06580</name>
</gene>
<dbReference type="InterPro" id="IPR005835">
    <property type="entry name" value="NTP_transferase_dom"/>
</dbReference>
<reference evidence="11 12" key="1">
    <citation type="submission" date="2019-08" db="EMBL/GenBank/DDBJ databases">
        <title>Deep-cultivation of Planctomycetes and their phenomic and genomic characterization uncovers novel biology.</title>
        <authorList>
            <person name="Wiegand S."/>
            <person name="Jogler M."/>
            <person name="Boedeker C."/>
            <person name="Pinto D."/>
            <person name="Vollmers J."/>
            <person name="Rivas-Marin E."/>
            <person name="Kohn T."/>
            <person name="Peeters S.H."/>
            <person name="Heuer A."/>
            <person name="Rast P."/>
            <person name="Oberbeckmann S."/>
            <person name="Bunk B."/>
            <person name="Jeske O."/>
            <person name="Meyerdierks A."/>
            <person name="Storesund J.E."/>
            <person name="Kallscheuer N."/>
            <person name="Luecker S."/>
            <person name="Lage O.M."/>
            <person name="Pohl T."/>
            <person name="Merkel B.J."/>
            <person name="Hornburger P."/>
            <person name="Mueller R.-W."/>
            <person name="Bruemmer F."/>
            <person name="Labrenz M."/>
            <person name="Spormann A.M."/>
            <person name="Op den Camp H."/>
            <person name="Overmann J."/>
            <person name="Amann R."/>
            <person name="Jetten M.S.M."/>
            <person name="Mascher T."/>
            <person name="Medema M.H."/>
            <person name="Devos D.P."/>
            <person name="Kaster A.-K."/>
            <person name="Ovreas L."/>
            <person name="Rohde M."/>
            <person name="Galperin M.Y."/>
            <person name="Jogler C."/>
        </authorList>
    </citation>
    <scope>NUCLEOTIDE SEQUENCE [LARGE SCALE GENOMIC DNA]</scope>
    <source>
        <strain evidence="11 12">FC18</strain>
    </source>
</reference>
<comment type="catalytic activity">
    <reaction evidence="9">
        <text>alpha-D-glucose 1-phosphate + UTP + H(+) = UDP-alpha-D-glucose + diphosphate</text>
        <dbReference type="Rhea" id="RHEA:19889"/>
        <dbReference type="ChEBI" id="CHEBI:15378"/>
        <dbReference type="ChEBI" id="CHEBI:33019"/>
        <dbReference type="ChEBI" id="CHEBI:46398"/>
        <dbReference type="ChEBI" id="CHEBI:58601"/>
        <dbReference type="ChEBI" id="CHEBI:58885"/>
        <dbReference type="EC" id="2.7.7.9"/>
    </reaction>
</comment>
<keyword evidence="4 11" id="KW-0808">Transferase</keyword>
<evidence type="ECO:0000259" key="10">
    <source>
        <dbReference type="Pfam" id="PF00483"/>
    </source>
</evidence>
<evidence type="ECO:0000256" key="2">
    <source>
        <dbReference type="ARBA" id="ARBA00012415"/>
    </source>
</evidence>
<dbReference type="OrthoDB" id="9803871at2"/>
<dbReference type="Proteomes" id="UP000322214">
    <property type="component" value="Chromosome"/>
</dbReference>
<dbReference type="InterPro" id="IPR005771">
    <property type="entry name" value="GalU_uridylyltTrfase_bac/arc"/>
</dbReference>
<dbReference type="STRING" id="980251.GCA_001642875_03043"/>
<accession>A0A5B9P2Q2</accession>
<dbReference type="AlphaFoldDB" id="A0A5B9P2Q2"/>
<dbReference type="RefSeq" id="WP_075085255.1">
    <property type="nucleotide sequence ID" value="NZ_CP042912.1"/>
</dbReference>
<dbReference type="EC" id="2.7.7.9" evidence="2"/>
<evidence type="ECO:0000256" key="5">
    <source>
        <dbReference type="ARBA" id="ARBA00022695"/>
    </source>
</evidence>
<evidence type="ECO:0000313" key="11">
    <source>
        <dbReference type="EMBL" id="QEG20807.1"/>
    </source>
</evidence>
<comment type="similarity">
    <text evidence="1">Belongs to the UDPGP type 2 family.</text>
</comment>
<dbReference type="SUPFAM" id="SSF53448">
    <property type="entry name" value="Nucleotide-diphospho-sugar transferases"/>
    <property type="match status" value="1"/>
</dbReference>
<keyword evidence="12" id="KW-1185">Reference proteome</keyword>
<dbReference type="PANTHER" id="PTHR43197">
    <property type="entry name" value="UTP--GLUCOSE-1-PHOSPHATE URIDYLYLTRANSFERASE"/>
    <property type="match status" value="1"/>
</dbReference>
<protein>
    <recommendedName>
        <fullName evidence="3">UTP--glucose-1-phosphate uridylyltransferase</fullName>
        <ecNumber evidence="2">2.7.7.9</ecNumber>
    </recommendedName>
    <alternativeName>
        <fullName evidence="6">Alpha-D-glucosyl-1-phosphate uridylyltransferase</fullName>
    </alternativeName>
    <alternativeName>
        <fullName evidence="7">UDP-glucose pyrophosphorylase</fullName>
    </alternativeName>
    <alternativeName>
        <fullName evidence="8">Uridine diphosphoglucose pyrophosphorylase</fullName>
    </alternativeName>
</protein>
<dbReference type="PANTHER" id="PTHR43197:SF1">
    <property type="entry name" value="UTP--GLUCOSE-1-PHOSPHATE URIDYLYLTRANSFERASE"/>
    <property type="match status" value="1"/>
</dbReference>
<evidence type="ECO:0000256" key="6">
    <source>
        <dbReference type="ARBA" id="ARBA00031455"/>
    </source>
</evidence>
<evidence type="ECO:0000256" key="1">
    <source>
        <dbReference type="ARBA" id="ARBA00006890"/>
    </source>
</evidence>
<dbReference type="InterPro" id="IPR029044">
    <property type="entry name" value="Nucleotide-diphossugar_trans"/>
</dbReference>
<feature type="domain" description="Nucleotidyl transferase" evidence="10">
    <location>
        <begin position="34"/>
        <end position="230"/>
    </location>
</feature>
<evidence type="ECO:0000256" key="3">
    <source>
        <dbReference type="ARBA" id="ARBA00019048"/>
    </source>
</evidence>
<dbReference type="Gene3D" id="3.90.550.10">
    <property type="entry name" value="Spore Coat Polysaccharide Biosynthesis Protein SpsA, Chain A"/>
    <property type="match status" value="1"/>
</dbReference>
<dbReference type="EMBL" id="CP042912">
    <property type="protein sequence ID" value="QEG20807.1"/>
    <property type="molecule type" value="Genomic_DNA"/>
</dbReference>
<name>A0A5B9P2Q2_9BACT</name>
<dbReference type="Pfam" id="PF00483">
    <property type="entry name" value="NTP_transferase"/>
    <property type="match status" value="1"/>
</dbReference>
<evidence type="ECO:0000256" key="7">
    <source>
        <dbReference type="ARBA" id="ARBA00031959"/>
    </source>
</evidence>
<dbReference type="GO" id="GO:0006011">
    <property type="term" value="P:UDP-alpha-D-glucose metabolic process"/>
    <property type="evidence" value="ECO:0007669"/>
    <property type="project" value="InterPro"/>
</dbReference>
<sequence>MSIRRAVITAAAPDQKSLPLQSLVDQHGNPKTALELILDECVDAGAEEICVIVCPGAGETFTRSAGQHANRLTFVEQANPRGYGDALFRARNFVGNEPFLHLVSDHVYISHSDHGCARQVVELASQENCVVSAVQETRENMLPFFGTVGATRSGNRDDVYDVNSVVEKPTPTRAEQDLIVAGLRSSHYLCLSGMHVLTPGVMEVLGEQINATEGSIQLSDALHAAAQRERYLALRVKASRYNIGEKYGLLKSQLALALNGKDRDDILAELLELVATTGGGA</sequence>